<reference evidence="20" key="1">
    <citation type="submission" date="2025-08" db="UniProtKB">
        <authorList>
            <consortium name="RefSeq"/>
        </authorList>
    </citation>
    <scope>IDENTIFICATION</scope>
    <source>
        <tissue evidence="20">Sperm</tissue>
    </source>
</reference>
<keyword evidence="5 16" id="KW-0479">Metal-binding</keyword>
<evidence type="ECO:0000256" key="2">
    <source>
        <dbReference type="ARBA" id="ARBA00004922"/>
    </source>
</evidence>
<dbReference type="GO" id="GO:0000139">
    <property type="term" value="C:Golgi membrane"/>
    <property type="evidence" value="ECO:0007669"/>
    <property type="project" value="UniProtKB-SubCell"/>
</dbReference>
<evidence type="ECO:0000313" key="20">
    <source>
        <dbReference type="RefSeq" id="XP_032809601.1"/>
    </source>
</evidence>
<evidence type="ECO:0000256" key="17">
    <source>
        <dbReference type="SAM" id="MobiDB-lite"/>
    </source>
</evidence>
<comment type="cofactor">
    <cofactor evidence="16">
        <name>Zn(2+)</name>
        <dbReference type="ChEBI" id="CHEBI:29105"/>
    </cofactor>
    <text evidence="16">Binds 1 zinc ion per subunit.</text>
</comment>
<comment type="catalytic activity">
    <reaction evidence="15">
        <text>N(4)-{beta-D-GlcNAc-(1-&gt;2)-alpha-D-Man-(1-&gt;3)-[alpha-D-Man-(1-&gt;3)-[alpha-D-Man-(1-&gt;6)]-alpha-D-Man-(1-&gt;6)]-beta-D-Man-(1-&gt;4)-beta-D-GlcNAc-(1-&gt;4)-beta-D-GlcNAc}-L-asparaginyl-[protein] + 2 H2O = 2 alpha-D-mannopyranose + an N(4)-{beta-D-GlcNAc-(1-&gt;2)-alpha-D-Man-(1-&gt;3)-[alpha-D-Man-(1-&gt;6)]-beta-D-Man-(1-&gt;4)-beta-D-GlcNAc-(1-&gt;4)-beta-D-GlcNAc}-L-asparaginyl-[protein]</text>
        <dbReference type="Rhea" id="RHEA:56052"/>
        <dbReference type="Rhea" id="RHEA-COMP:14368"/>
        <dbReference type="Rhea" id="RHEA-COMP:14369"/>
        <dbReference type="ChEBI" id="CHEBI:15377"/>
        <dbReference type="ChEBI" id="CHEBI:28729"/>
        <dbReference type="ChEBI" id="CHEBI:60615"/>
        <dbReference type="ChEBI" id="CHEBI:60625"/>
        <dbReference type="EC" id="3.2.1.114"/>
    </reaction>
</comment>
<dbReference type="GO" id="GO:0030246">
    <property type="term" value="F:carbohydrate binding"/>
    <property type="evidence" value="ECO:0007669"/>
    <property type="project" value="InterPro"/>
</dbReference>
<dbReference type="Gene3D" id="2.60.40.1180">
    <property type="entry name" value="Golgi alpha-mannosidase II"/>
    <property type="match status" value="1"/>
</dbReference>
<dbReference type="PANTHER" id="PTHR11607">
    <property type="entry name" value="ALPHA-MANNOSIDASE"/>
    <property type="match status" value="1"/>
</dbReference>
<dbReference type="InterPro" id="IPR011330">
    <property type="entry name" value="Glyco_hydro/deAcase_b/a-brl"/>
</dbReference>
<feature type="compositionally biased region" description="Gly residues" evidence="17">
    <location>
        <begin position="76"/>
        <end position="98"/>
    </location>
</feature>
<dbReference type="InterPro" id="IPR028995">
    <property type="entry name" value="Glyco_hydro_57/38_cen_sf"/>
</dbReference>
<dbReference type="SUPFAM" id="SSF88688">
    <property type="entry name" value="Families 57/38 glycoside transferase middle domain"/>
    <property type="match status" value="1"/>
</dbReference>
<dbReference type="Gene3D" id="1.20.1270.50">
    <property type="entry name" value="Glycoside hydrolase family 38, central domain"/>
    <property type="match status" value="1"/>
</dbReference>
<dbReference type="InterPro" id="IPR011682">
    <property type="entry name" value="Glyco_hydro_38_C"/>
</dbReference>
<evidence type="ECO:0000256" key="13">
    <source>
        <dbReference type="ARBA" id="ARBA00023295"/>
    </source>
</evidence>
<feature type="compositionally biased region" description="Basic and acidic residues" evidence="17">
    <location>
        <begin position="137"/>
        <end position="148"/>
    </location>
</feature>
<comment type="similarity">
    <text evidence="3 16">Belongs to the glycosyl hydrolase 38 family.</text>
</comment>
<dbReference type="FunFam" id="1.20.1270.50:FF:000001">
    <property type="entry name" value="Alpha-mannosidase"/>
    <property type="match status" value="1"/>
</dbReference>
<dbReference type="KEGG" id="pmrn:116942119"/>
<dbReference type="InterPro" id="IPR000602">
    <property type="entry name" value="Glyco_hydro_38_N"/>
</dbReference>
<keyword evidence="8" id="KW-0735">Signal-anchor</keyword>
<comment type="pathway">
    <text evidence="2">Protein modification; protein glycosylation.</text>
</comment>
<dbReference type="InterPro" id="IPR027291">
    <property type="entry name" value="Glyco_hydro_38_N_sf"/>
</dbReference>
<dbReference type="SUPFAM" id="SSF74650">
    <property type="entry name" value="Galactose mutarotase-like"/>
    <property type="match status" value="1"/>
</dbReference>
<dbReference type="SMART" id="SM00872">
    <property type="entry name" value="Alpha-mann_mid"/>
    <property type="match status" value="1"/>
</dbReference>
<dbReference type="FunFam" id="3.20.110.10:FF:000003">
    <property type="entry name" value="Alpha-mannosidase"/>
    <property type="match status" value="1"/>
</dbReference>
<name>A0AAJ7WTI4_PETMA</name>
<dbReference type="SUPFAM" id="SSF88713">
    <property type="entry name" value="Glycoside hydrolase/deacetylase"/>
    <property type="match status" value="1"/>
</dbReference>
<dbReference type="InterPro" id="IPR013780">
    <property type="entry name" value="Glyco_hydro_b"/>
</dbReference>
<dbReference type="FunFam" id="2.70.98.30:FF:000002">
    <property type="entry name" value="Alpha-mannosidase"/>
    <property type="match status" value="1"/>
</dbReference>
<dbReference type="AlphaFoldDB" id="A0AAJ7WTI4"/>
<dbReference type="CDD" id="cd10809">
    <property type="entry name" value="GH38N_AMII_GMII_SfManIII_like"/>
    <property type="match status" value="1"/>
</dbReference>
<comment type="function">
    <text evidence="14">Catalyzes the first committed step in the biosynthesis of complex N-glycans. It controls conversion of high mannose to complex N-glycans; the final hydrolytic step in the N-glycan maturation pathway.</text>
</comment>
<evidence type="ECO:0000256" key="4">
    <source>
        <dbReference type="ARBA" id="ARBA00022692"/>
    </source>
</evidence>
<dbReference type="Gene3D" id="2.70.98.30">
    <property type="entry name" value="Golgi alpha-mannosidase II, domain 4"/>
    <property type="match status" value="1"/>
</dbReference>
<keyword evidence="11" id="KW-0472">Membrane</keyword>
<dbReference type="Pfam" id="PF09261">
    <property type="entry name" value="Alpha-mann_mid"/>
    <property type="match status" value="1"/>
</dbReference>
<dbReference type="InterPro" id="IPR037094">
    <property type="entry name" value="Glyco_hydro_38_cen_sf"/>
</dbReference>
<evidence type="ECO:0000256" key="16">
    <source>
        <dbReference type="RuleBase" id="RU361199"/>
    </source>
</evidence>
<evidence type="ECO:0000256" key="5">
    <source>
        <dbReference type="ARBA" id="ARBA00022723"/>
    </source>
</evidence>
<keyword evidence="4" id="KW-0812">Transmembrane</keyword>
<feature type="domain" description="Glycoside hydrolase family 38 central" evidence="18">
    <location>
        <begin position="523"/>
        <end position="615"/>
    </location>
</feature>
<dbReference type="Gene3D" id="3.20.110.10">
    <property type="entry name" value="Glycoside hydrolase 38, N terminal domain"/>
    <property type="match status" value="1"/>
</dbReference>
<dbReference type="GO" id="GO:0004572">
    <property type="term" value="F:mannosyl-oligosaccharide 1,3-1,6-alpha-mannosidase activity"/>
    <property type="evidence" value="ECO:0007669"/>
    <property type="project" value="UniProtKB-EC"/>
</dbReference>
<proteinExistence type="inferred from homology"/>
<keyword evidence="9" id="KW-1133">Transmembrane helix</keyword>
<dbReference type="PANTHER" id="PTHR11607:SF3">
    <property type="entry name" value="LYSOSOMAL ALPHA-MANNOSIDASE"/>
    <property type="match status" value="1"/>
</dbReference>
<comment type="subcellular location">
    <subcellularLocation>
        <location evidence="1">Golgi apparatus membrane</location>
        <topology evidence="1">Single-pass type II membrane protein</topology>
    </subcellularLocation>
</comment>
<organism evidence="19 20">
    <name type="scientific">Petromyzon marinus</name>
    <name type="common">Sea lamprey</name>
    <dbReference type="NCBI Taxonomy" id="7757"/>
    <lineage>
        <taxon>Eukaryota</taxon>
        <taxon>Metazoa</taxon>
        <taxon>Chordata</taxon>
        <taxon>Craniata</taxon>
        <taxon>Vertebrata</taxon>
        <taxon>Cyclostomata</taxon>
        <taxon>Hyperoartia</taxon>
        <taxon>Petromyzontiformes</taxon>
        <taxon>Petromyzontidae</taxon>
        <taxon>Petromyzon</taxon>
    </lineage>
</organism>
<evidence type="ECO:0000256" key="15">
    <source>
        <dbReference type="ARBA" id="ARBA00093232"/>
    </source>
</evidence>
<dbReference type="RefSeq" id="XP_032809601.1">
    <property type="nucleotide sequence ID" value="XM_032953710.1"/>
</dbReference>
<dbReference type="GO" id="GO:0006491">
    <property type="term" value="P:N-glycan processing"/>
    <property type="evidence" value="ECO:0007669"/>
    <property type="project" value="TreeGrafter"/>
</dbReference>
<feature type="region of interest" description="Disordered" evidence="17">
    <location>
        <begin position="128"/>
        <end position="148"/>
    </location>
</feature>
<evidence type="ECO:0000256" key="14">
    <source>
        <dbReference type="ARBA" id="ARBA00059516"/>
    </source>
</evidence>
<dbReference type="Pfam" id="PF07748">
    <property type="entry name" value="Glyco_hydro_38C"/>
    <property type="match status" value="1"/>
</dbReference>
<dbReference type="InterPro" id="IPR015341">
    <property type="entry name" value="Glyco_hydro_38_cen"/>
</dbReference>
<evidence type="ECO:0000259" key="18">
    <source>
        <dbReference type="SMART" id="SM00872"/>
    </source>
</evidence>
<evidence type="ECO:0000313" key="19">
    <source>
        <dbReference type="Proteomes" id="UP001318040"/>
    </source>
</evidence>
<protein>
    <recommendedName>
        <fullName evidence="16">Alpha-mannosidase</fullName>
        <ecNumber evidence="16">3.2.1.-</ecNumber>
    </recommendedName>
</protein>
<keyword evidence="19" id="KW-1185">Reference proteome</keyword>
<dbReference type="EC" id="3.2.1.-" evidence="16"/>
<evidence type="ECO:0000256" key="9">
    <source>
        <dbReference type="ARBA" id="ARBA00022989"/>
    </source>
</evidence>
<evidence type="ECO:0000256" key="1">
    <source>
        <dbReference type="ARBA" id="ARBA00004323"/>
    </source>
</evidence>
<dbReference type="GO" id="GO:0006013">
    <property type="term" value="P:mannose metabolic process"/>
    <property type="evidence" value="ECO:0007669"/>
    <property type="project" value="InterPro"/>
</dbReference>
<evidence type="ECO:0000256" key="7">
    <source>
        <dbReference type="ARBA" id="ARBA00022833"/>
    </source>
</evidence>
<evidence type="ECO:0000256" key="8">
    <source>
        <dbReference type="ARBA" id="ARBA00022968"/>
    </source>
</evidence>
<keyword evidence="10" id="KW-0333">Golgi apparatus</keyword>
<evidence type="ECO:0000256" key="10">
    <source>
        <dbReference type="ARBA" id="ARBA00023034"/>
    </source>
</evidence>
<keyword evidence="7 16" id="KW-0862">Zinc</keyword>
<dbReference type="Proteomes" id="UP001318040">
    <property type="component" value="Chromosome 13"/>
</dbReference>
<evidence type="ECO:0000256" key="11">
    <source>
        <dbReference type="ARBA" id="ARBA00023136"/>
    </source>
</evidence>
<gene>
    <name evidence="20" type="primary">LOC116942119</name>
</gene>
<keyword evidence="6 16" id="KW-0378">Hydrolase</keyword>
<dbReference type="InterPro" id="IPR050843">
    <property type="entry name" value="Glycosyl_Hydrlase_38"/>
</dbReference>
<evidence type="ECO:0000256" key="3">
    <source>
        <dbReference type="ARBA" id="ARBA00009792"/>
    </source>
</evidence>
<keyword evidence="12" id="KW-1015">Disulfide bond</keyword>
<feature type="region of interest" description="Disordered" evidence="17">
    <location>
        <begin position="76"/>
        <end position="104"/>
    </location>
</feature>
<dbReference type="InterPro" id="IPR011013">
    <property type="entry name" value="Gal_mutarotase_sf_dom"/>
</dbReference>
<keyword evidence="13 16" id="KW-0326">Glycosidase</keyword>
<dbReference type="GO" id="GO:0046872">
    <property type="term" value="F:metal ion binding"/>
    <property type="evidence" value="ECO:0007669"/>
    <property type="project" value="UniProtKB-KW"/>
</dbReference>
<sequence>MRLRKLVVVCFGATFCVAVFSLYLMLDRVHFDRTKSGDPAKGPLLELHQRLKQLEQLLEDNHQMIGHLRDSVQALGGSGPGRLSGDVDLGGGGGGGSNQGTDSGGLYPWRLTNGTWVLPQMVAWAAQGPAGPAGPAEECREPRGDSPAKADVKMMDVYELLPFDNPDGGAWKQGFDITYEDAAWESTPLQIYVVPHSHNDPGWIKTFEGYFVEQTKRILDNAMVKLAEDSRRRFIWAEVSYLAKWWEGADAAQRATAKRLIDGGQLEIVTGGWVMPDEANVHVWAMLDQMLEGHQWLERHLGVRPRSGWAIDPFGHSPTNAYLLRAAGIQNMLIQRTHYSVKKHLAHERSLEFHWRQSWDSGADTDILCHMMPFYSYDVPHTCGPDPRVCCQFDFKRLPGGRVNCPWRVPPRAITDDNVEERARLLLDQYRKKSRLFRSPVLLVPLGDDFRYDTAQEWDQQFHNYQRLFDYINAHPELHARAQFGTLSEYFDAMRAALLGPPAAPALPVLSGDFFSYADRDDHYWTGFYTTRPFYKHLDRLVEARLRAAEIAYSLALSYARGGPEGGPAVAPPPWAHDGMRRLVGARRNLGLFQHHDAITGTSKDPVVLDYGNRLHQALNDLNGVISDAAVFLLAEGAEGASGASVPLVLDEFRPNQDSLPGKVLIALSSTPRPVVVYNTLAQERVCVVCVHVSTQRARVRHLDGRAVLAQIGPVWTAAADMVPDTYQLSFLARLPPLALVTFELWEASDPRVTVLANTTLFGVAPGHGPQRGGLLGVDVRAAPPPSGLSIHNTHATLRFGGPKGFLQGVRLCGATQEQAVQVDLAWYGTRGARDKSGAYLFLPDGDAKPYETEVEPVVRLAEGPLFSEVTSYLPHVTHTVRLYNLPGVEGLSLEVTNVVDIHSEINHELVMVLTTDLQNQDIFYTDLNGFQMQRRRFWQKLPLQANVYQMTSAAVLQDPERRLSLLSAQALGVAGMRPGELQVFLDRRLMQDDNRGLGQGIKDNKPTLSRFRLLPERRSRHDSGGSLSLLGHVTSDVLNHPALLLLGEPTPQGSAAPLAQLTPLTTPLPCDLYLLNLRTLQATEGGGPSEDMALILHRRGYDCWLEPTHYLLNCNRTGGKLNLSSVFRDLTFIKAVPASLTLLYPAPVPGVGVEDPAAAEERGVEPVHELALRPMELATARVALARAHPAARGPRAGAVRPVDPGTL</sequence>
<dbReference type="Pfam" id="PF01074">
    <property type="entry name" value="Glyco_hydro_38N"/>
    <property type="match status" value="1"/>
</dbReference>
<evidence type="ECO:0000256" key="12">
    <source>
        <dbReference type="ARBA" id="ARBA00023157"/>
    </source>
</evidence>
<evidence type="ECO:0000256" key="6">
    <source>
        <dbReference type="ARBA" id="ARBA00022801"/>
    </source>
</evidence>
<accession>A0AAJ7WTI4</accession>